<gene>
    <name evidence="1" type="ORF">EDB81DRAFT_617215</name>
</gene>
<dbReference type="Pfam" id="PF12520">
    <property type="entry name" value="DUF3723"/>
    <property type="match status" value="2"/>
</dbReference>
<sequence>MSRAGSQADHRIAADKATHFLGAASISFDNLAFTKVKLDRRNVNRIKVLMQDGRACLPEKSNHHISAAIDKDKLERALRDADIKQEDLLKPTADYQRLEFPPDYQLQCFQGYHRVLAAKEVLPPLLRRWVVKLYSSEIKAETRRDFEEERSNEKDIDDGEFYYNIGLYEGRFGGVEDLQCADKWWALLAGAKGAGTRKACPSEAEEHKSTKCDRLRQLFRHRKLSKAFREFHVIPALYWGLRLTAINKLASAVGIDEYIAMIKYTEKFWIKDVFKEDQRAMAMFDVNSLRAFDGTAPGANEEDRYRLNGLVMNRQILASFHDDDRRRIWENICSATKDRVVPTLWGFFNNLNYLRPVGACLGRLVDVREYSLRRSLSRIFKHTDGDRCYVQVTSYLCRSIALGKLDPFELAYRQLWIYALREYQDLQPESKKKLAGTEFRSANEVILLGLAKLANKLGFRSYKIERLLQKKPHQTMARKHLRAVRVPGSRKSASYEGCVEEVANYYAIAWEPKCYKEGEIDEDGETDEDLGMESESWAGTIASGYPRSGSEPTRSGLPRFEDHVRDKTLTFIQHLNDPIEADGSRMSSFFVLRSLYSQLF</sequence>
<accession>A0A9P9D6V0</accession>
<organism evidence="1 2">
    <name type="scientific">Dactylonectria macrodidyma</name>
    <dbReference type="NCBI Taxonomy" id="307937"/>
    <lineage>
        <taxon>Eukaryota</taxon>
        <taxon>Fungi</taxon>
        <taxon>Dikarya</taxon>
        <taxon>Ascomycota</taxon>
        <taxon>Pezizomycotina</taxon>
        <taxon>Sordariomycetes</taxon>
        <taxon>Hypocreomycetidae</taxon>
        <taxon>Hypocreales</taxon>
        <taxon>Nectriaceae</taxon>
        <taxon>Dactylonectria</taxon>
    </lineage>
</organism>
<dbReference type="Proteomes" id="UP000738349">
    <property type="component" value="Unassembled WGS sequence"/>
</dbReference>
<dbReference type="InterPro" id="IPR022198">
    <property type="entry name" value="DUF3723"/>
</dbReference>
<dbReference type="EMBL" id="JAGMUV010000034">
    <property type="protein sequence ID" value="KAH7113517.1"/>
    <property type="molecule type" value="Genomic_DNA"/>
</dbReference>
<name>A0A9P9D6V0_9HYPO</name>
<feature type="non-terminal residue" evidence="1">
    <location>
        <position position="1"/>
    </location>
</feature>
<keyword evidence="2" id="KW-1185">Reference proteome</keyword>
<dbReference type="OrthoDB" id="4227485at2759"/>
<dbReference type="AlphaFoldDB" id="A0A9P9D6V0"/>
<evidence type="ECO:0000313" key="2">
    <source>
        <dbReference type="Proteomes" id="UP000738349"/>
    </source>
</evidence>
<evidence type="ECO:0000313" key="1">
    <source>
        <dbReference type="EMBL" id="KAH7113517.1"/>
    </source>
</evidence>
<reference evidence="1" key="1">
    <citation type="journal article" date="2021" name="Nat. Commun.">
        <title>Genetic determinants of endophytism in the Arabidopsis root mycobiome.</title>
        <authorList>
            <person name="Mesny F."/>
            <person name="Miyauchi S."/>
            <person name="Thiergart T."/>
            <person name="Pickel B."/>
            <person name="Atanasova L."/>
            <person name="Karlsson M."/>
            <person name="Huettel B."/>
            <person name="Barry K.W."/>
            <person name="Haridas S."/>
            <person name="Chen C."/>
            <person name="Bauer D."/>
            <person name="Andreopoulos W."/>
            <person name="Pangilinan J."/>
            <person name="LaButti K."/>
            <person name="Riley R."/>
            <person name="Lipzen A."/>
            <person name="Clum A."/>
            <person name="Drula E."/>
            <person name="Henrissat B."/>
            <person name="Kohler A."/>
            <person name="Grigoriev I.V."/>
            <person name="Martin F.M."/>
            <person name="Hacquard S."/>
        </authorList>
    </citation>
    <scope>NUCLEOTIDE SEQUENCE</scope>
    <source>
        <strain evidence="1">MPI-CAGE-AT-0147</strain>
    </source>
</reference>
<comment type="caution">
    <text evidence="1">The sequence shown here is derived from an EMBL/GenBank/DDBJ whole genome shotgun (WGS) entry which is preliminary data.</text>
</comment>
<protein>
    <submittedName>
        <fullName evidence="1">Uncharacterized protein</fullName>
    </submittedName>
</protein>
<proteinExistence type="predicted"/>